<dbReference type="EMBL" id="KY709296">
    <property type="protein sequence ID" value="ARM70586.1"/>
    <property type="molecule type" value="Genomic_DNA"/>
</dbReference>
<evidence type="ECO:0000313" key="1">
    <source>
        <dbReference type="EMBL" id="ARM70586.1"/>
    </source>
</evidence>
<gene>
    <name evidence="1" type="ORF">SppYZU05_60</name>
</gene>
<organism evidence="1 2">
    <name type="scientific">Shewanella phage SppYZU05</name>
    <dbReference type="NCBI Taxonomy" id="1970795"/>
    <lineage>
        <taxon>Viruses</taxon>
        <taxon>Duplodnaviria</taxon>
        <taxon>Heunggongvirae</taxon>
        <taxon>Uroviricota</taxon>
        <taxon>Caudoviricetes</taxon>
        <taxon>Chaseviridae</taxon>
        <taxon>Nefertitivirinae</taxon>
        <taxon>Yushanvirus</taxon>
        <taxon>Yushanvirus SppYZU05</taxon>
    </lineage>
</organism>
<dbReference type="Proteomes" id="UP000221216">
    <property type="component" value="Segment"/>
</dbReference>
<protein>
    <submittedName>
        <fullName evidence="1">Uncharacterized protein</fullName>
    </submittedName>
</protein>
<accession>A0A1W6JTK5</accession>
<name>A0A1W6JTK5_9CAUD</name>
<keyword evidence="2" id="KW-1185">Reference proteome</keyword>
<evidence type="ECO:0000313" key="2">
    <source>
        <dbReference type="Proteomes" id="UP000221216"/>
    </source>
</evidence>
<reference evidence="1 2" key="1">
    <citation type="submission" date="2017-03" db="EMBL/GenBank/DDBJ databases">
        <title>Isolation of lytic bacteriophages infecting Shewanella putrefaciens and Shewanella baltica for biocontrol of fish and shrimp spoilage during chilled storage.</title>
        <authorList>
            <person name="Yang Z."/>
            <person name="Tao X."/>
            <person name="Gao L."/>
            <person name="Rao S."/>
        </authorList>
    </citation>
    <scope>NUCLEOTIDE SEQUENCE [LARGE SCALE GENOMIC DNA]</scope>
</reference>
<sequence>MYQAKGKGVVAGVVALLVTVWGMPEFHTAPTYNLISTMSPEP</sequence>
<proteinExistence type="predicted"/>